<keyword evidence="1" id="KW-0732">Signal</keyword>
<dbReference type="OrthoDB" id="2377048at2"/>
<dbReference type="Pfam" id="PF13028">
    <property type="entry name" value="DUF3889"/>
    <property type="match status" value="1"/>
</dbReference>
<dbReference type="EMBL" id="QOUX01000047">
    <property type="protein sequence ID" value="RXI96477.1"/>
    <property type="molecule type" value="Genomic_DNA"/>
</dbReference>
<keyword evidence="3" id="KW-1185">Reference proteome</keyword>
<dbReference type="InterPro" id="IPR024987">
    <property type="entry name" value="DUF3889"/>
</dbReference>
<dbReference type="Gene3D" id="3.10.450.390">
    <property type="entry name" value="Protein of unknown function DUF3889"/>
    <property type="match status" value="1"/>
</dbReference>
<evidence type="ECO:0000313" key="3">
    <source>
        <dbReference type="Proteomes" id="UP000290649"/>
    </source>
</evidence>
<proteinExistence type="predicted"/>
<organism evidence="2 3">
    <name type="scientific">Anaerobacillus alkaliphilus</name>
    <dbReference type="NCBI Taxonomy" id="1548597"/>
    <lineage>
        <taxon>Bacteria</taxon>
        <taxon>Bacillati</taxon>
        <taxon>Bacillota</taxon>
        <taxon>Bacilli</taxon>
        <taxon>Bacillales</taxon>
        <taxon>Bacillaceae</taxon>
        <taxon>Anaerobacillus</taxon>
    </lineage>
</organism>
<dbReference type="Proteomes" id="UP000290649">
    <property type="component" value="Unassembled WGS sequence"/>
</dbReference>
<gene>
    <name evidence="2" type="ORF">DS745_22465</name>
</gene>
<comment type="caution">
    <text evidence="2">The sequence shown here is derived from an EMBL/GenBank/DDBJ whole genome shotgun (WGS) entry which is preliminary data.</text>
</comment>
<dbReference type="AlphaFoldDB" id="A0A4Q0VM39"/>
<evidence type="ECO:0000313" key="2">
    <source>
        <dbReference type="EMBL" id="RXI96477.1"/>
    </source>
</evidence>
<feature type="chain" id="PRO_5020705919" evidence="1">
    <location>
        <begin position="27"/>
        <end position="106"/>
    </location>
</feature>
<protein>
    <submittedName>
        <fullName evidence="2">DUF3889 domain-containing protein</fullName>
    </submittedName>
</protein>
<sequence length="106" mass="12739">MINKRRILIFLVTMLFLILQTTTGFAQQQPEYAKWGKIAVEQTTKQFPKYEMVDYKYEGKVVISDERQQYNFKMTLELNGERKEVRTYVLVNPKQDQLIDVYFDED</sequence>
<evidence type="ECO:0000256" key="1">
    <source>
        <dbReference type="SAM" id="SignalP"/>
    </source>
</evidence>
<accession>A0A4Q0VM39</accession>
<feature type="signal peptide" evidence="1">
    <location>
        <begin position="1"/>
        <end position="26"/>
    </location>
</feature>
<name>A0A4Q0VM39_9BACI</name>
<dbReference type="RefSeq" id="WP_129080454.1">
    <property type="nucleotide sequence ID" value="NZ_QOUX01000047.1"/>
</dbReference>
<reference evidence="2 3" key="1">
    <citation type="journal article" date="2019" name="Int. J. Syst. Evol. Microbiol.">
        <title>Anaerobacillus alkaliphilus sp. nov., a novel alkaliphilic and moderately halophilic bacterium.</title>
        <authorList>
            <person name="Borsodi A.K."/>
            <person name="Aszalos J.M."/>
            <person name="Bihari P."/>
            <person name="Nagy I."/>
            <person name="Schumann P."/>
            <person name="Sproer C."/>
            <person name="Kovacs A.L."/>
            <person name="Boka K."/>
            <person name="Dobosy P."/>
            <person name="Ovari M."/>
            <person name="Szili-Kovacs T."/>
            <person name="Toth E."/>
        </authorList>
    </citation>
    <scope>NUCLEOTIDE SEQUENCE [LARGE SCALE GENOMIC DNA]</scope>
    <source>
        <strain evidence="2 3">B16-10</strain>
    </source>
</reference>